<evidence type="ECO:0000313" key="1">
    <source>
        <dbReference type="EMBL" id="KKM66272.1"/>
    </source>
</evidence>
<name>A0A0F9MAW5_9ZZZZ</name>
<dbReference type="EMBL" id="LAZR01010565">
    <property type="protein sequence ID" value="KKM66272.1"/>
    <property type="molecule type" value="Genomic_DNA"/>
</dbReference>
<reference evidence="1" key="1">
    <citation type="journal article" date="2015" name="Nature">
        <title>Complex archaea that bridge the gap between prokaryotes and eukaryotes.</title>
        <authorList>
            <person name="Spang A."/>
            <person name="Saw J.H."/>
            <person name="Jorgensen S.L."/>
            <person name="Zaremba-Niedzwiedzka K."/>
            <person name="Martijn J."/>
            <person name="Lind A.E."/>
            <person name="van Eijk R."/>
            <person name="Schleper C."/>
            <person name="Guy L."/>
            <person name="Ettema T.J."/>
        </authorList>
    </citation>
    <scope>NUCLEOTIDE SEQUENCE</scope>
</reference>
<gene>
    <name evidence="1" type="ORF">LCGC14_1482820</name>
</gene>
<organism evidence="1">
    <name type="scientific">marine sediment metagenome</name>
    <dbReference type="NCBI Taxonomy" id="412755"/>
    <lineage>
        <taxon>unclassified sequences</taxon>
        <taxon>metagenomes</taxon>
        <taxon>ecological metagenomes</taxon>
    </lineage>
</organism>
<comment type="caution">
    <text evidence="1">The sequence shown here is derived from an EMBL/GenBank/DDBJ whole genome shotgun (WGS) entry which is preliminary data.</text>
</comment>
<protein>
    <submittedName>
        <fullName evidence="1">Uncharacterized protein</fullName>
    </submittedName>
</protein>
<accession>A0A0F9MAW5</accession>
<proteinExistence type="predicted"/>
<sequence>MKTAHDFLHEVIAEEKEMGSENVAKQDEKFLVEGLKNRDLTAIGAATVAQVITESIIEKEFTEKTANERTGILAKVIFSTFRSVKKADERYAEQFKVSDEPLGPGEKVRPDDEGALTVACTIKDNTIFLDFGKKVAWLALDKPHALAVIGTLKAQVQKLK</sequence>
<dbReference type="AlphaFoldDB" id="A0A0F9MAW5"/>